<evidence type="ECO:0000313" key="6">
    <source>
        <dbReference type="Proteomes" id="UP000478505"/>
    </source>
</evidence>
<feature type="signal peptide" evidence="3">
    <location>
        <begin position="1"/>
        <end position="19"/>
    </location>
</feature>
<keyword evidence="6" id="KW-1185">Reference proteome</keyword>
<evidence type="ECO:0000256" key="2">
    <source>
        <dbReference type="SAM" id="MobiDB-lite"/>
    </source>
</evidence>
<dbReference type="Proteomes" id="UP000478505">
    <property type="component" value="Unassembled WGS sequence"/>
</dbReference>
<feature type="chain" id="PRO_5025438801" evidence="3">
    <location>
        <begin position="20"/>
        <end position="611"/>
    </location>
</feature>
<accession>A0A6B3R1U4</accession>
<gene>
    <name evidence="5" type="ORF">G3567_00345</name>
</gene>
<keyword evidence="1 3" id="KW-0732">Signal</keyword>
<organism evidence="5 6">
    <name type="scientific">Psychroflexus aurantiacus</name>
    <dbReference type="NCBI Taxonomy" id="2709310"/>
    <lineage>
        <taxon>Bacteria</taxon>
        <taxon>Pseudomonadati</taxon>
        <taxon>Bacteroidota</taxon>
        <taxon>Flavobacteriia</taxon>
        <taxon>Flavobacteriales</taxon>
        <taxon>Flavobacteriaceae</taxon>
        <taxon>Psychroflexus</taxon>
    </lineage>
</organism>
<feature type="domain" description="Secretion system C-terminal sorting" evidence="4">
    <location>
        <begin position="537"/>
        <end position="603"/>
    </location>
</feature>
<evidence type="ECO:0000256" key="1">
    <source>
        <dbReference type="ARBA" id="ARBA00022729"/>
    </source>
</evidence>
<evidence type="ECO:0000256" key="3">
    <source>
        <dbReference type="SAM" id="SignalP"/>
    </source>
</evidence>
<dbReference type="Pfam" id="PF18962">
    <property type="entry name" value="Por_Secre_tail"/>
    <property type="match status" value="1"/>
</dbReference>
<proteinExistence type="predicted"/>
<evidence type="ECO:0000313" key="5">
    <source>
        <dbReference type="EMBL" id="NEV92595.1"/>
    </source>
</evidence>
<dbReference type="InterPro" id="IPR026444">
    <property type="entry name" value="Secre_tail"/>
</dbReference>
<sequence length="611" mass="67481">MKKISALLIFTLVSNVLWSQVFIAENPNMRVTLKNDVDLSVAGDITNNDSIYGTGFLELIQAQSQFVSGNGIIEKFRVNKTGGQAEITGGHQDVFRLFEIHGGTFIPNARLTLKSVDSLTAQIGQNTGGSITGDFVIERFIPRSNRAFRYMSSPVSTSGTVKANLQEGVNNTGYSFPEDNKNPNPGYGTHITGSSAGNNGFDATQTGNPGMYFWNATSQSYTIIPNTDNTQLSKGQSFPLFIRGSRATNLNQSNLKVGPETTLRLTGNPSILNFSKSISLEIDNSYLLLGNPYHGAIDANSFFADQSNLSPNFIYVYDPTLNEFGGNVTVELPEGINAQGSDANQFIQAWQSVFVKASNTGTTTLDLTFSETHKTISESQLVIFKTNTGSRINLRLLADNNQIDGVSIKFIHGANSEIDDRDADKLPNTGESLSIYSNNTNLSIEERDYPQSIDTTLIRLVNKNRNQYQFKIDGTNFSEINAIFKDFYLDEEYPLEDNKELVVDYQVAEGEPDMRFGFIYNSESLSSEEFASRTFKVYPNPAQDVLNIETVSTSSQKLEFEIYSLLGQKVARGSFEDKLSNYDISSLSTGVYLIVISDDNNLKETLKLIKT</sequence>
<reference evidence="5 6" key="1">
    <citation type="submission" date="2020-02" db="EMBL/GenBank/DDBJ databases">
        <title>Flavobacteriaceae Psychroflexus bacterium YR1-1, complete genome.</title>
        <authorList>
            <person name="Li Y."/>
            <person name="Wu S."/>
        </authorList>
    </citation>
    <scope>NUCLEOTIDE SEQUENCE [LARGE SCALE GENOMIC DNA]</scope>
    <source>
        <strain evidence="5 6">YR1-1</strain>
    </source>
</reference>
<protein>
    <submittedName>
        <fullName evidence="5">T9SS type A sorting domain-containing protein</fullName>
    </submittedName>
</protein>
<name>A0A6B3R1U4_9FLAO</name>
<dbReference type="AlphaFoldDB" id="A0A6B3R1U4"/>
<evidence type="ECO:0000259" key="4">
    <source>
        <dbReference type="Pfam" id="PF18962"/>
    </source>
</evidence>
<feature type="region of interest" description="Disordered" evidence="2">
    <location>
        <begin position="176"/>
        <end position="201"/>
    </location>
</feature>
<dbReference type="RefSeq" id="WP_164003191.1">
    <property type="nucleotide sequence ID" value="NZ_JAAIKD010000001.1"/>
</dbReference>
<feature type="compositionally biased region" description="Polar residues" evidence="2">
    <location>
        <begin position="191"/>
        <end position="201"/>
    </location>
</feature>
<comment type="caution">
    <text evidence="5">The sequence shown here is derived from an EMBL/GenBank/DDBJ whole genome shotgun (WGS) entry which is preliminary data.</text>
</comment>
<dbReference type="NCBIfam" id="TIGR04183">
    <property type="entry name" value="Por_Secre_tail"/>
    <property type="match status" value="1"/>
</dbReference>
<dbReference type="EMBL" id="JAAIKD010000001">
    <property type="protein sequence ID" value="NEV92595.1"/>
    <property type="molecule type" value="Genomic_DNA"/>
</dbReference>